<evidence type="ECO:0000256" key="4">
    <source>
        <dbReference type="SAM" id="MobiDB-lite"/>
    </source>
</evidence>
<dbReference type="Gene3D" id="2.20.100.10">
    <property type="entry name" value="Thrombospondin type-1 (TSP1) repeat"/>
    <property type="match status" value="1"/>
</dbReference>
<evidence type="ECO:0000313" key="6">
    <source>
        <dbReference type="Ensembl" id="ENSSFAP00005012212.1"/>
    </source>
</evidence>
<dbReference type="Proteomes" id="UP000472267">
    <property type="component" value="Chromosome 11"/>
</dbReference>
<keyword evidence="3" id="KW-1015">Disulfide bond</keyword>
<dbReference type="InterPro" id="IPR000884">
    <property type="entry name" value="TSP1_rpt"/>
</dbReference>
<dbReference type="GO" id="GO:0005576">
    <property type="term" value="C:extracellular region"/>
    <property type="evidence" value="ECO:0007669"/>
    <property type="project" value="UniProtKB-SubCell"/>
</dbReference>
<organism evidence="6 7">
    <name type="scientific">Salarias fasciatus</name>
    <name type="common">Jewelled blenny</name>
    <name type="synonym">Blennius fasciatus</name>
    <dbReference type="NCBI Taxonomy" id="181472"/>
    <lineage>
        <taxon>Eukaryota</taxon>
        <taxon>Metazoa</taxon>
        <taxon>Chordata</taxon>
        <taxon>Craniata</taxon>
        <taxon>Vertebrata</taxon>
        <taxon>Euteleostomi</taxon>
        <taxon>Actinopterygii</taxon>
        <taxon>Neopterygii</taxon>
        <taxon>Teleostei</taxon>
        <taxon>Neoteleostei</taxon>
        <taxon>Acanthomorphata</taxon>
        <taxon>Ovalentaria</taxon>
        <taxon>Blenniimorphae</taxon>
        <taxon>Blenniiformes</taxon>
        <taxon>Blennioidei</taxon>
        <taxon>Blenniidae</taxon>
        <taxon>Salariinae</taxon>
        <taxon>Salarias</taxon>
    </lineage>
</organism>
<dbReference type="GO" id="GO:0004222">
    <property type="term" value="F:metalloendopeptidase activity"/>
    <property type="evidence" value="ECO:0007669"/>
    <property type="project" value="TreeGrafter"/>
</dbReference>
<dbReference type="AlphaFoldDB" id="A0A672G1W4"/>
<dbReference type="PRINTS" id="PR01857">
    <property type="entry name" value="ADAMTSFAMILY"/>
</dbReference>
<name>A0A672G1W4_SALFA</name>
<dbReference type="Pfam" id="PF00090">
    <property type="entry name" value="TSP_1"/>
    <property type="match status" value="1"/>
</dbReference>
<dbReference type="PANTHER" id="PTHR13723">
    <property type="entry name" value="ADAMTS A DISINTEGRIN AND METALLOPROTEASE WITH THROMBOSPONDIN MOTIFS PROTEASE"/>
    <property type="match status" value="1"/>
</dbReference>
<evidence type="ECO:0000256" key="2">
    <source>
        <dbReference type="ARBA" id="ARBA00022525"/>
    </source>
</evidence>
<keyword evidence="5" id="KW-0732">Signal</keyword>
<dbReference type="InterPro" id="IPR036383">
    <property type="entry name" value="TSP1_rpt_sf"/>
</dbReference>
<evidence type="ECO:0000256" key="3">
    <source>
        <dbReference type="ARBA" id="ARBA00023157"/>
    </source>
</evidence>
<dbReference type="InterPro" id="IPR050439">
    <property type="entry name" value="ADAMTS_ADAMTS-like"/>
</dbReference>
<dbReference type="PROSITE" id="PS50092">
    <property type="entry name" value="TSP1"/>
    <property type="match status" value="1"/>
</dbReference>
<evidence type="ECO:0000256" key="1">
    <source>
        <dbReference type="ARBA" id="ARBA00004613"/>
    </source>
</evidence>
<dbReference type="GO" id="GO:0006508">
    <property type="term" value="P:proteolysis"/>
    <property type="evidence" value="ECO:0007669"/>
    <property type="project" value="TreeGrafter"/>
</dbReference>
<dbReference type="GO" id="GO:0030198">
    <property type="term" value="P:extracellular matrix organization"/>
    <property type="evidence" value="ECO:0007669"/>
    <property type="project" value="InterPro"/>
</dbReference>
<dbReference type="InterPro" id="IPR013273">
    <property type="entry name" value="ADAMTS/ADAMTS-like"/>
</dbReference>
<reference evidence="6" key="2">
    <citation type="submission" date="2025-08" db="UniProtKB">
        <authorList>
            <consortium name="Ensembl"/>
        </authorList>
    </citation>
    <scope>IDENTIFICATION</scope>
</reference>
<proteinExistence type="predicted"/>
<evidence type="ECO:0000313" key="7">
    <source>
        <dbReference type="Proteomes" id="UP000472267"/>
    </source>
</evidence>
<comment type="subcellular location">
    <subcellularLocation>
        <location evidence="1">Secreted</location>
    </subcellularLocation>
</comment>
<sequence>MGNLVFLLLSSRQVFEAEPVEGVWSVWGDWSECTQTCGVGVSQRSRKCLPPPPPQAPPYSLSPPNWAGASDSRAEQCAAFNTQEFMGRLYNWEPFTEVGADKQCELTCRPAGYRFYVRQAERVRDGTPCFNVSANDVCVEGRCLVSRSQCEIFSETFGSGVRFCMTSSG</sequence>
<dbReference type="SMART" id="SM00209">
    <property type="entry name" value="TSP1"/>
    <property type="match status" value="1"/>
</dbReference>
<feature type="compositionally biased region" description="Pro residues" evidence="4">
    <location>
        <begin position="49"/>
        <end position="61"/>
    </location>
</feature>
<reference evidence="6" key="3">
    <citation type="submission" date="2025-09" db="UniProtKB">
        <authorList>
            <consortium name="Ensembl"/>
        </authorList>
    </citation>
    <scope>IDENTIFICATION</scope>
</reference>
<feature type="chain" id="PRO_5025677057" evidence="5">
    <location>
        <begin position="18"/>
        <end position="169"/>
    </location>
</feature>
<dbReference type="SUPFAM" id="SSF82895">
    <property type="entry name" value="TSP-1 type 1 repeat"/>
    <property type="match status" value="1"/>
</dbReference>
<gene>
    <name evidence="6" type="primary">LOC115397167</name>
</gene>
<feature type="signal peptide" evidence="5">
    <location>
        <begin position="1"/>
        <end position="17"/>
    </location>
</feature>
<dbReference type="Ensembl" id="ENSSFAT00005012750.1">
    <property type="protein sequence ID" value="ENSSFAP00005012212.1"/>
    <property type="gene ID" value="ENSSFAG00005006580.1"/>
</dbReference>
<accession>A0A672G1W4</accession>
<dbReference type="GO" id="GO:0031012">
    <property type="term" value="C:extracellular matrix"/>
    <property type="evidence" value="ECO:0007669"/>
    <property type="project" value="TreeGrafter"/>
</dbReference>
<keyword evidence="2" id="KW-0964">Secreted</keyword>
<feature type="region of interest" description="Disordered" evidence="4">
    <location>
        <begin position="48"/>
        <end position="70"/>
    </location>
</feature>
<reference evidence="6" key="1">
    <citation type="submission" date="2019-06" db="EMBL/GenBank/DDBJ databases">
        <authorList>
            <consortium name="Wellcome Sanger Institute Data Sharing"/>
        </authorList>
    </citation>
    <scope>NUCLEOTIDE SEQUENCE [LARGE SCALE GENOMIC DNA]</scope>
</reference>
<keyword evidence="7" id="KW-1185">Reference proteome</keyword>
<dbReference type="PANTHER" id="PTHR13723:SF312">
    <property type="entry name" value="THROMBOSPONDIN TYPE-1 DOMAIN-CONTAINING PROTEIN 4-LIKE ISOFORM X1"/>
    <property type="match status" value="1"/>
</dbReference>
<protein>
    <submittedName>
        <fullName evidence="6">Uncharacterized protein</fullName>
    </submittedName>
</protein>
<evidence type="ECO:0000256" key="5">
    <source>
        <dbReference type="SAM" id="SignalP"/>
    </source>
</evidence>